<feature type="transmembrane region" description="Helical" evidence="5">
    <location>
        <begin position="185"/>
        <end position="206"/>
    </location>
</feature>
<reference evidence="8" key="1">
    <citation type="submission" date="2016-10" db="EMBL/GenBank/DDBJ databases">
        <authorList>
            <person name="Varghese N."/>
            <person name="Submissions S."/>
        </authorList>
    </citation>
    <scope>NUCLEOTIDE SEQUENCE [LARGE SCALE GENOMIC DNA]</scope>
    <source>
        <strain evidence="8">ATCC 35263</strain>
    </source>
</reference>
<evidence type="ECO:0000259" key="6">
    <source>
        <dbReference type="Pfam" id="PF04932"/>
    </source>
</evidence>
<accession>A0A1H6FXY9</accession>
<evidence type="ECO:0000313" key="7">
    <source>
        <dbReference type="EMBL" id="SEH15679.1"/>
    </source>
</evidence>
<feature type="transmembrane region" description="Helical" evidence="5">
    <location>
        <begin position="92"/>
        <end position="110"/>
    </location>
</feature>
<dbReference type="Proteomes" id="UP000222056">
    <property type="component" value="Unassembled WGS sequence"/>
</dbReference>
<dbReference type="Pfam" id="PF04932">
    <property type="entry name" value="Wzy_C"/>
    <property type="match status" value="1"/>
</dbReference>
<dbReference type="RefSeq" id="WP_093118689.1">
    <property type="nucleotide sequence ID" value="NZ_FNWJ01000002.1"/>
</dbReference>
<proteinExistence type="predicted"/>
<dbReference type="OrthoDB" id="3280688at2"/>
<evidence type="ECO:0000256" key="5">
    <source>
        <dbReference type="SAM" id="Phobius"/>
    </source>
</evidence>
<feature type="transmembrane region" description="Helical" evidence="5">
    <location>
        <begin position="130"/>
        <end position="151"/>
    </location>
</feature>
<evidence type="ECO:0000256" key="3">
    <source>
        <dbReference type="ARBA" id="ARBA00022989"/>
    </source>
</evidence>
<name>A0A1H6FXY9_THEAL</name>
<feature type="domain" description="O-antigen ligase-related" evidence="6">
    <location>
        <begin position="260"/>
        <end position="401"/>
    </location>
</feature>
<dbReference type="EMBL" id="FNWJ01000002">
    <property type="protein sequence ID" value="SEH15679.1"/>
    <property type="molecule type" value="Genomic_DNA"/>
</dbReference>
<evidence type="ECO:0000313" key="8">
    <source>
        <dbReference type="Proteomes" id="UP000222056"/>
    </source>
</evidence>
<evidence type="ECO:0000256" key="1">
    <source>
        <dbReference type="ARBA" id="ARBA00004141"/>
    </source>
</evidence>
<keyword evidence="4 5" id="KW-0472">Membrane</keyword>
<dbReference type="PANTHER" id="PTHR37422:SF23">
    <property type="entry name" value="TEICHURONIC ACID BIOSYNTHESIS PROTEIN TUAE"/>
    <property type="match status" value="1"/>
</dbReference>
<protein>
    <submittedName>
        <fullName evidence="7">O-antigen ligase</fullName>
    </submittedName>
</protein>
<evidence type="ECO:0000256" key="2">
    <source>
        <dbReference type="ARBA" id="ARBA00022692"/>
    </source>
</evidence>
<dbReference type="GO" id="GO:0016874">
    <property type="term" value="F:ligase activity"/>
    <property type="evidence" value="ECO:0007669"/>
    <property type="project" value="UniProtKB-KW"/>
</dbReference>
<dbReference type="InterPro" id="IPR051533">
    <property type="entry name" value="WaaL-like"/>
</dbReference>
<feature type="transmembrane region" description="Helical" evidence="5">
    <location>
        <begin position="430"/>
        <end position="451"/>
    </location>
</feature>
<gene>
    <name evidence="7" type="ORF">SAMN02745716_2028</name>
</gene>
<evidence type="ECO:0000256" key="4">
    <source>
        <dbReference type="ARBA" id="ARBA00023136"/>
    </source>
</evidence>
<feature type="transmembrane region" description="Helical" evidence="5">
    <location>
        <begin position="272"/>
        <end position="288"/>
    </location>
</feature>
<sequence length="478" mass="50755">MGRAVEVSQQEQWLVAQPSVGTPTRPRGALPARLPLIAAALLAPLLAWLAATVPVLAVGLVAGVAYAWLAFVSRTTALALLIAASLCEGVPAVNLAVKVGALVVTASWFVDLFAAGERERPRLLTTPTDYLMLAFLAWITLSLLWAVDVSAAAGDLWRWWSLALLFFICKDEVARRGAGTTLLAALYWGAVASVLIGALLPGIVPILDRGAFVEGRLRGGIGDPNFTAAFTLMGLALAGVLIARQRNPVLKLCYALGVPILAFGLVATQSRGGLIGAAVVAVVAFLVLKEQRARLLTVVALCLSVMALYLVSVPSGWERLTRTDDGGNGRSSLWTVAWRVAEDHPLLGVGLNNFPAVAADYTRAPGQLTFVNLIVDSPHFVHNTYLQVLAELGVVGFALFIAFVGSALLRLRRRLIAARAQRDRRAVADLSAVSIALVGLLATFTFVSGALDKRLWVLLALATVLPVSADDKVGERRD</sequence>
<dbReference type="AlphaFoldDB" id="A0A1H6FXY9"/>
<feature type="transmembrane region" description="Helical" evidence="5">
    <location>
        <begin position="295"/>
        <end position="312"/>
    </location>
</feature>
<feature type="transmembrane region" description="Helical" evidence="5">
    <location>
        <begin position="385"/>
        <end position="409"/>
    </location>
</feature>
<feature type="transmembrane region" description="Helical" evidence="5">
    <location>
        <begin position="226"/>
        <end position="242"/>
    </location>
</feature>
<comment type="subcellular location">
    <subcellularLocation>
        <location evidence="1">Membrane</location>
        <topology evidence="1">Multi-pass membrane protein</topology>
    </subcellularLocation>
</comment>
<feature type="transmembrane region" description="Helical" evidence="5">
    <location>
        <begin position="249"/>
        <end position="266"/>
    </location>
</feature>
<keyword evidence="2 5" id="KW-0812">Transmembrane</keyword>
<feature type="transmembrane region" description="Helical" evidence="5">
    <location>
        <begin position="36"/>
        <end position="58"/>
    </location>
</feature>
<keyword evidence="8" id="KW-1185">Reference proteome</keyword>
<keyword evidence="7" id="KW-0436">Ligase</keyword>
<organism evidence="7 8">
    <name type="scientific">Thermoleophilum album</name>
    <dbReference type="NCBI Taxonomy" id="29539"/>
    <lineage>
        <taxon>Bacteria</taxon>
        <taxon>Bacillati</taxon>
        <taxon>Actinomycetota</taxon>
        <taxon>Thermoleophilia</taxon>
        <taxon>Thermoleophilales</taxon>
        <taxon>Thermoleophilaceae</taxon>
        <taxon>Thermoleophilum</taxon>
    </lineage>
</organism>
<dbReference type="InterPro" id="IPR007016">
    <property type="entry name" value="O-antigen_ligase-rel_domated"/>
</dbReference>
<dbReference type="GO" id="GO:0016020">
    <property type="term" value="C:membrane"/>
    <property type="evidence" value="ECO:0007669"/>
    <property type="project" value="UniProtKB-SubCell"/>
</dbReference>
<dbReference type="STRING" id="29539.SAMN02745716_2028"/>
<feature type="transmembrane region" description="Helical" evidence="5">
    <location>
        <begin position="65"/>
        <end position="86"/>
    </location>
</feature>
<dbReference type="PANTHER" id="PTHR37422">
    <property type="entry name" value="TEICHURONIC ACID BIOSYNTHESIS PROTEIN TUAE"/>
    <property type="match status" value="1"/>
</dbReference>
<keyword evidence="3 5" id="KW-1133">Transmembrane helix</keyword>